<dbReference type="AlphaFoldDB" id="A0A6C0HZK7"/>
<accession>A0A6C0HZK7</accession>
<keyword evidence="1" id="KW-0175">Coiled coil</keyword>
<feature type="coiled-coil region" evidence="1">
    <location>
        <begin position="138"/>
        <end position="166"/>
    </location>
</feature>
<proteinExistence type="predicted"/>
<evidence type="ECO:0000256" key="1">
    <source>
        <dbReference type="SAM" id="Coils"/>
    </source>
</evidence>
<name>A0A6C0HZK7_9ZZZZ</name>
<organism evidence="2">
    <name type="scientific">viral metagenome</name>
    <dbReference type="NCBI Taxonomy" id="1070528"/>
    <lineage>
        <taxon>unclassified sequences</taxon>
        <taxon>metagenomes</taxon>
        <taxon>organismal metagenomes</taxon>
    </lineage>
</organism>
<protein>
    <submittedName>
        <fullName evidence="2">Uncharacterized protein</fullName>
    </submittedName>
</protein>
<reference evidence="2" key="1">
    <citation type="journal article" date="2020" name="Nature">
        <title>Giant virus diversity and host interactions through global metagenomics.</title>
        <authorList>
            <person name="Schulz F."/>
            <person name="Roux S."/>
            <person name="Paez-Espino D."/>
            <person name="Jungbluth S."/>
            <person name="Walsh D.A."/>
            <person name="Denef V.J."/>
            <person name="McMahon K.D."/>
            <person name="Konstantinidis K.T."/>
            <person name="Eloe-Fadrosh E.A."/>
            <person name="Kyrpides N.C."/>
            <person name="Woyke T."/>
        </authorList>
    </citation>
    <scope>NUCLEOTIDE SEQUENCE</scope>
    <source>
        <strain evidence="2">GVMAG-M-3300023184-184</strain>
    </source>
</reference>
<sequence length="178" mass="21231">MFQHHAFKHSKFVVLSQSDKTTYLSFKLQDYFNINNQYCPDVNGFSQKVFTHQVSMNDYYFDVSKLFEPYTLVQYKQFVGQPIRMNETLKRLLKQRDLEHAFKNCFETFVMPIFSKLKAETIAKKQEENVRISEHKKIVEEQEKIIKAKKDAEKEKENKLEQLRASVLAMGAEWEEDE</sequence>
<dbReference type="EMBL" id="MN740057">
    <property type="protein sequence ID" value="QHT86034.1"/>
    <property type="molecule type" value="Genomic_DNA"/>
</dbReference>
<evidence type="ECO:0000313" key="2">
    <source>
        <dbReference type="EMBL" id="QHT86034.1"/>
    </source>
</evidence>